<proteinExistence type="predicted"/>
<feature type="compositionally biased region" description="Pro residues" evidence="1">
    <location>
        <begin position="283"/>
        <end position="297"/>
    </location>
</feature>
<feature type="region of interest" description="Disordered" evidence="1">
    <location>
        <begin position="207"/>
        <end position="306"/>
    </location>
</feature>
<dbReference type="EMBL" id="JBHLWK010000039">
    <property type="protein sequence ID" value="MFC0206671.1"/>
    <property type="molecule type" value="Genomic_DNA"/>
</dbReference>
<dbReference type="InterPro" id="IPR017735">
    <property type="entry name" value="T6SS_FHA"/>
</dbReference>
<dbReference type="Gene3D" id="2.60.200.20">
    <property type="match status" value="1"/>
</dbReference>
<protein>
    <submittedName>
        <fullName evidence="3">Type VI secretion system-associated FHA domain protein TagH</fullName>
    </submittedName>
</protein>
<sequence>MWTLLLSRLNDPPGSFFDRRQIDAGQIKVGRSEKICDLVLPDDQGFVSREHCTIAAMGLDLTVTDTSKNGVALNNPGQRIVPGQPVTIRPGDRLVINDFVITVSTPADALGASFVPPPVAPLPLGASTAGDDIWSAGPADPFLGDLGGGEVHDFLSGGSFHAPPPNVPDFAPAPPPLADFGFSEPFGQAFVPRPILADPVPFGGSVGIPEDWASPGNGIGDGQPVPEFEPFPALPMPPLGPDAGGVPQRKDDLFAAAPMPGPDAAGDPFFQASAAGAGSLPSAPSPETSPPSSPPPSASAGPGSDAEGWAAFYEGAGFSPEDMRLPPDAMYRLGVLYRQVVLGLCDILQDRATFKDEFRVERTQLSMGRNNPLKHLPAFDAARVVIGQPLPGFMDGEEAVRSAFEDIKKHQMAMLAGVQNALTIAFARLSPAEMDKLVAAAEGQKKGFLGKRGIDRWSLYVTVYENLRKDATSNANGIMSAAFREGYEKFMKSTR</sequence>
<feature type="domain" description="FHA" evidence="2">
    <location>
        <begin position="27"/>
        <end position="75"/>
    </location>
</feature>
<keyword evidence="4" id="KW-1185">Reference proteome</keyword>
<accession>A0ABV6D202</accession>
<dbReference type="Pfam" id="PF20232">
    <property type="entry name" value="T6SS_FHA_C"/>
    <property type="match status" value="1"/>
</dbReference>
<evidence type="ECO:0000256" key="1">
    <source>
        <dbReference type="SAM" id="MobiDB-lite"/>
    </source>
</evidence>
<evidence type="ECO:0000313" key="3">
    <source>
        <dbReference type="EMBL" id="MFC0206671.1"/>
    </source>
</evidence>
<feature type="compositionally biased region" description="Pro residues" evidence="1">
    <location>
        <begin position="227"/>
        <end position="240"/>
    </location>
</feature>
<name>A0ABV6D202_9SPHN</name>
<dbReference type="PROSITE" id="PS50006">
    <property type="entry name" value="FHA_DOMAIN"/>
    <property type="match status" value="1"/>
</dbReference>
<evidence type="ECO:0000313" key="4">
    <source>
        <dbReference type="Proteomes" id="UP001589798"/>
    </source>
</evidence>
<evidence type="ECO:0000259" key="2">
    <source>
        <dbReference type="PROSITE" id="PS50006"/>
    </source>
</evidence>
<dbReference type="Proteomes" id="UP001589798">
    <property type="component" value="Unassembled WGS sequence"/>
</dbReference>
<dbReference type="SUPFAM" id="SSF49879">
    <property type="entry name" value="SMAD/FHA domain"/>
    <property type="match status" value="1"/>
</dbReference>
<comment type="caution">
    <text evidence="3">The sequence shown here is derived from an EMBL/GenBank/DDBJ whole genome shotgun (WGS) entry which is preliminary data.</text>
</comment>
<feature type="compositionally biased region" description="Low complexity" evidence="1">
    <location>
        <begin position="255"/>
        <end position="282"/>
    </location>
</feature>
<dbReference type="InterPro" id="IPR046883">
    <property type="entry name" value="T6SS_FHA_C"/>
</dbReference>
<organism evidence="3 4">
    <name type="scientific">Novosphingobium soli</name>
    <dbReference type="NCBI Taxonomy" id="574956"/>
    <lineage>
        <taxon>Bacteria</taxon>
        <taxon>Pseudomonadati</taxon>
        <taxon>Pseudomonadota</taxon>
        <taxon>Alphaproteobacteria</taxon>
        <taxon>Sphingomonadales</taxon>
        <taxon>Sphingomonadaceae</taxon>
        <taxon>Novosphingobium</taxon>
    </lineage>
</organism>
<dbReference type="SMART" id="SM00240">
    <property type="entry name" value="FHA"/>
    <property type="match status" value="1"/>
</dbReference>
<dbReference type="NCBIfam" id="TIGR03354">
    <property type="entry name" value="VI_FHA"/>
    <property type="match status" value="1"/>
</dbReference>
<dbReference type="InterPro" id="IPR000253">
    <property type="entry name" value="FHA_dom"/>
</dbReference>
<dbReference type="RefSeq" id="WP_379489216.1">
    <property type="nucleotide sequence ID" value="NZ_JBHLWK010000039.1"/>
</dbReference>
<reference evidence="3 4" key="1">
    <citation type="submission" date="2024-09" db="EMBL/GenBank/DDBJ databases">
        <authorList>
            <person name="Sun Q."/>
            <person name="Mori K."/>
        </authorList>
    </citation>
    <scope>NUCLEOTIDE SEQUENCE [LARGE SCALE GENOMIC DNA]</scope>
    <source>
        <strain evidence="3 4">CCM 7706</strain>
    </source>
</reference>
<gene>
    <name evidence="3" type="primary">tagH</name>
    <name evidence="3" type="ORF">ACFFJC_20655</name>
</gene>
<dbReference type="InterPro" id="IPR008984">
    <property type="entry name" value="SMAD_FHA_dom_sf"/>
</dbReference>
<dbReference type="CDD" id="cd00060">
    <property type="entry name" value="FHA"/>
    <property type="match status" value="1"/>
</dbReference>
<dbReference type="Pfam" id="PF00498">
    <property type="entry name" value="FHA"/>
    <property type="match status" value="1"/>
</dbReference>